<dbReference type="SUPFAM" id="SSF55816">
    <property type="entry name" value="5'-nucleotidase (syn. UDP-sugar hydrolase), C-terminal domain"/>
    <property type="match status" value="1"/>
</dbReference>
<dbReference type="GO" id="GO:0000166">
    <property type="term" value="F:nucleotide binding"/>
    <property type="evidence" value="ECO:0007669"/>
    <property type="project" value="UniProtKB-KW"/>
</dbReference>
<dbReference type="Gene3D" id="3.60.21.10">
    <property type="match status" value="1"/>
</dbReference>
<keyword evidence="2" id="KW-0547">Nucleotide-binding</keyword>
<dbReference type="InterPro" id="IPR036907">
    <property type="entry name" value="5'-Nucleotdase_C_sf"/>
</dbReference>
<evidence type="ECO:0000256" key="3">
    <source>
        <dbReference type="SAM" id="MobiDB-lite"/>
    </source>
</evidence>
<dbReference type="GO" id="GO:0016787">
    <property type="term" value="F:hydrolase activity"/>
    <property type="evidence" value="ECO:0007669"/>
    <property type="project" value="UniProtKB-KW"/>
</dbReference>
<comment type="similarity">
    <text evidence="1 2">Belongs to the 5'-nucleotidase family.</text>
</comment>
<feature type="domain" description="5'-Nucleotidase C-terminal" evidence="4">
    <location>
        <begin position="370"/>
        <end position="513"/>
    </location>
</feature>
<dbReference type="AlphaFoldDB" id="A0A4U7B5I3"/>
<feature type="compositionally biased region" description="Basic and acidic residues" evidence="3">
    <location>
        <begin position="600"/>
        <end position="612"/>
    </location>
</feature>
<organism evidence="5 6">
    <name type="scientific">Elsinoe australis</name>
    <dbReference type="NCBI Taxonomy" id="40998"/>
    <lineage>
        <taxon>Eukaryota</taxon>
        <taxon>Fungi</taxon>
        <taxon>Dikarya</taxon>
        <taxon>Ascomycota</taxon>
        <taxon>Pezizomycotina</taxon>
        <taxon>Dothideomycetes</taxon>
        <taxon>Dothideomycetidae</taxon>
        <taxon>Myriangiales</taxon>
        <taxon>Elsinoaceae</taxon>
        <taxon>Elsinoe</taxon>
    </lineage>
</organism>
<dbReference type="InterPro" id="IPR008334">
    <property type="entry name" value="5'-Nucleotdase_C"/>
</dbReference>
<dbReference type="Proteomes" id="UP000308133">
    <property type="component" value="Unassembled WGS sequence"/>
</dbReference>
<feature type="region of interest" description="Disordered" evidence="3">
    <location>
        <begin position="572"/>
        <end position="662"/>
    </location>
</feature>
<dbReference type="PANTHER" id="PTHR11575">
    <property type="entry name" value="5'-NUCLEOTIDASE-RELATED"/>
    <property type="match status" value="1"/>
</dbReference>
<evidence type="ECO:0000313" key="6">
    <source>
        <dbReference type="Proteomes" id="UP000308133"/>
    </source>
</evidence>
<dbReference type="Gene3D" id="3.90.780.10">
    <property type="entry name" value="5'-Nucleotidase, C-terminal domain"/>
    <property type="match status" value="1"/>
</dbReference>
<dbReference type="PANTHER" id="PTHR11575:SF48">
    <property type="entry name" value="5'-NUCLEOTIDASE"/>
    <property type="match status" value="1"/>
</dbReference>
<evidence type="ECO:0000256" key="2">
    <source>
        <dbReference type="RuleBase" id="RU362119"/>
    </source>
</evidence>
<evidence type="ECO:0000313" key="5">
    <source>
        <dbReference type="EMBL" id="TKX24771.1"/>
    </source>
</evidence>
<dbReference type="PRINTS" id="PR01607">
    <property type="entry name" value="APYRASEFAMLY"/>
</dbReference>
<dbReference type="InterPro" id="IPR029052">
    <property type="entry name" value="Metallo-depent_PP-like"/>
</dbReference>
<dbReference type="SUPFAM" id="SSF56300">
    <property type="entry name" value="Metallo-dependent phosphatases"/>
    <property type="match status" value="1"/>
</dbReference>
<sequence>MPLRPQPTQQLAIATVIGTAVQRVVSVNIGVSTATSDSHQPHTAPAFIPPYYRNMAPEKITVQECTPESQHTLRMIHYNDVYHVQAGSKDPCGGIARFQTLCNYYRDDEKFKGQPNLLTFFSGDAYNPSLESSVTKGSHMVHVLNNIGTDATCVGNHDLDFGIPQFQKLGKHCKFPWLLSNILEKDGKSILGNCAPTHLVTSSNGIKIGLIGIAEQEWISTVNSLPPDLPFIPAAEAAVKYAAELRDQGADMIIALCHQREVNDNRLAAEVPEGTLDIILAGHDHHYRYSKINGCHVVCSGSDFKQLSYIEADRRSDGRGWNFNITRRDITKDIPEDPPTVALMDKLFATFRAKLEKPIGYAACPLDARFETVRKSESNYANFVADLVRNYYHGDCALVVGGTYRGDVVYTPGVIRIKDIMDCFPFEDPDVMISTPGSAIWAALEHGVSSYPALEGRFPQVSNITYTFDPAKPAGSRLLDVKIGDEPLDHGRAYKLVTRAYTVAGGDGFDCLKLLEKGGPSTYLIDEENGHLTSTLLRQYFMSLKVLGKWKNWSGQLDKHWGLVNSDLHKSQPVRAPTMRSPTSAKSEGRGPLSPILPTRETKRQRTDEGKGEANPAPPVVLAGRKPVQDQTDGEVRPEVKEEVKLEEDSSDSEADEKEVVPLPTEPVERERQLVVARRVMRRWRKVAGIKGTPGLADELKEGEGCHWTQGICPRVEGRIRIVGVNA</sequence>
<protein>
    <submittedName>
        <fullName evidence="5">5'-nucleotidase-like protein 1</fullName>
    </submittedName>
</protein>
<proteinExistence type="inferred from homology"/>
<feature type="compositionally biased region" description="Basic and acidic residues" evidence="3">
    <location>
        <begin position="634"/>
        <end position="648"/>
    </location>
</feature>
<accession>A0A4U7B5I3</accession>
<comment type="caution">
    <text evidence="5">The sequence shown here is derived from an EMBL/GenBank/DDBJ whole genome shotgun (WGS) entry which is preliminary data.</text>
</comment>
<reference evidence="5 6" key="1">
    <citation type="submission" date="2018-02" db="EMBL/GenBank/DDBJ databases">
        <title>Draft genome sequences of Elsinoe sp., causing black scab on jojoba.</title>
        <authorList>
            <person name="Stodart B."/>
            <person name="Jeffress S."/>
            <person name="Ash G."/>
            <person name="Arun Chinnappa K."/>
        </authorList>
    </citation>
    <scope>NUCLEOTIDE SEQUENCE [LARGE SCALE GENOMIC DNA]</scope>
    <source>
        <strain evidence="5 6">Hillstone_2</strain>
    </source>
</reference>
<evidence type="ECO:0000256" key="1">
    <source>
        <dbReference type="ARBA" id="ARBA00006654"/>
    </source>
</evidence>
<gene>
    <name evidence="5" type="ORF">C1H76_2946</name>
</gene>
<keyword evidence="2" id="KW-0378">Hydrolase</keyword>
<dbReference type="EMBL" id="PTQR01000038">
    <property type="protein sequence ID" value="TKX24771.1"/>
    <property type="molecule type" value="Genomic_DNA"/>
</dbReference>
<evidence type="ECO:0000259" key="4">
    <source>
        <dbReference type="Pfam" id="PF02872"/>
    </source>
</evidence>
<dbReference type="GO" id="GO:0009166">
    <property type="term" value="P:nucleotide catabolic process"/>
    <property type="evidence" value="ECO:0007669"/>
    <property type="project" value="InterPro"/>
</dbReference>
<dbReference type="Pfam" id="PF02872">
    <property type="entry name" value="5_nucleotid_C"/>
    <property type="match status" value="1"/>
</dbReference>
<name>A0A4U7B5I3_9PEZI</name>
<dbReference type="InterPro" id="IPR006179">
    <property type="entry name" value="5_nucleotidase/apyrase"/>
</dbReference>